<dbReference type="PANTHER" id="PTHR22916">
    <property type="entry name" value="GLYCOSYLTRANSFERASE"/>
    <property type="match status" value="1"/>
</dbReference>
<dbReference type="SUPFAM" id="SSF53448">
    <property type="entry name" value="Nucleotide-diphospho-sugar transferases"/>
    <property type="match status" value="1"/>
</dbReference>
<feature type="transmembrane region" description="Helical" evidence="1">
    <location>
        <begin position="264"/>
        <end position="285"/>
    </location>
</feature>
<proteinExistence type="predicted"/>
<accession>A0A1J5TIE1</accession>
<dbReference type="Gene3D" id="3.90.550.10">
    <property type="entry name" value="Spore Coat Polysaccharide Biosynthesis Protein SpsA, Chain A"/>
    <property type="match status" value="1"/>
</dbReference>
<dbReference type="PANTHER" id="PTHR22916:SF64">
    <property type="entry name" value="TRANSFERASE, PUTATIVE-RELATED"/>
    <property type="match status" value="1"/>
</dbReference>
<dbReference type="InterPro" id="IPR029044">
    <property type="entry name" value="Nucleotide-diphossugar_trans"/>
</dbReference>
<feature type="domain" description="Glycosyltransferase 2-like" evidence="2">
    <location>
        <begin position="12"/>
        <end position="179"/>
    </location>
</feature>
<reference evidence="3" key="1">
    <citation type="submission" date="2016-10" db="EMBL/GenBank/DDBJ databases">
        <title>Sequence of Gallionella enrichment culture.</title>
        <authorList>
            <person name="Poehlein A."/>
            <person name="Muehling M."/>
            <person name="Daniel R."/>
        </authorList>
    </citation>
    <scope>NUCLEOTIDE SEQUENCE</scope>
</reference>
<name>A0A1J5TIE1_9ZZZZ</name>
<dbReference type="GO" id="GO:0016757">
    <property type="term" value="F:glycosyltransferase activity"/>
    <property type="evidence" value="ECO:0007669"/>
    <property type="project" value="UniProtKB-KW"/>
</dbReference>
<evidence type="ECO:0000256" key="1">
    <source>
        <dbReference type="SAM" id="Phobius"/>
    </source>
</evidence>
<protein>
    <submittedName>
        <fullName evidence="3">Poly-beta-1,6-N-acetyl-D-glucosamine synthase</fullName>
        <ecNumber evidence="3">2.4.1.-</ecNumber>
    </submittedName>
</protein>
<sequence length="322" mass="36338">MPSDPQTLPFVTVAIGTYNRARWLRETLAFLTRQDYPDDRWELIIVDNRSTDDTRAVVESFANAPKPPRYVYEEQQGSSYARNRAIAEARGELVIFTDDDMLGDGSWLPAIVEPFIRAGNERVGAVGGEVIPHFPDGLPRWLDGQWEPFNYRTDVGPLKPTQLPATANLAFRASVLREIGGFRTDLGRFGNRLTGSEDHDLVRRVQRAGYEIWFSPAAGLKHQIPANRLTFKYAFRHAFDSSRSRVIERSSRPGTGMPWLISRVPTYCLHVLMCAFLSLLNFIVFNPGGGKRWITRGAKGAGYLTECICVIRDRLLGRPIPQ</sequence>
<evidence type="ECO:0000259" key="2">
    <source>
        <dbReference type="Pfam" id="PF00535"/>
    </source>
</evidence>
<keyword evidence="3" id="KW-0808">Transferase</keyword>
<keyword evidence="1" id="KW-0472">Membrane</keyword>
<keyword evidence="1" id="KW-0812">Transmembrane</keyword>
<dbReference type="AlphaFoldDB" id="A0A1J5TIE1"/>
<keyword evidence="1" id="KW-1133">Transmembrane helix</keyword>
<organism evidence="3">
    <name type="scientific">mine drainage metagenome</name>
    <dbReference type="NCBI Taxonomy" id="410659"/>
    <lineage>
        <taxon>unclassified sequences</taxon>
        <taxon>metagenomes</taxon>
        <taxon>ecological metagenomes</taxon>
    </lineage>
</organism>
<dbReference type="Pfam" id="PF00535">
    <property type="entry name" value="Glycos_transf_2"/>
    <property type="match status" value="1"/>
</dbReference>
<dbReference type="InterPro" id="IPR001173">
    <property type="entry name" value="Glyco_trans_2-like"/>
</dbReference>
<keyword evidence="3" id="KW-0328">Glycosyltransferase</keyword>
<comment type="caution">
    <text evidence="3">The sequence shown here is derived from an EMBL/GenBank/DDBJ whole genome shotgun (WGS) entry which is preliminary data.</text>
</comment>
<dbReference type="EMBL" id="MLJW01000014">
    <property type="protein sequence ID" value="OIR13468.1"/>
    <property type="molecule type" value="Genomic_DNA"/>
</dbReference>
<evidence type="ECO:0000313" key="3">
    <source>
        <dbReference type="EMBL" id="OIR13468.1"/>
    </source>
</evidence>
<gene>
    <name evidence="3" type="primary">pgaC_1</name>
    <name evidence="3" type="ORF">GALL_52840</name>
</gene>
<dbReference type="EC" id="2.4.1.-" evidence="3"/>